<keyword evidence="3 8" id="KW-0812">Transmembrane</keyword>
<evidence type="ECO:0000313" key="12">
    <source>
        <dbReference type="Proteomes" id="UP000663828"/>
    </source>
</evidence>
<dbReference type="Gene3D" id="1.20.1070.10">
    <property type="entry name" value="Rhodopsin 7-helix transmembrane proteins"/>
    <property type="match status" value="1"/>
</dbReference>
<dbReference type="InterPro" id="IPR017452">
    <property type="entry name" value="GPCR_Rhodpsn_7TM"/>
</dbReference>
<dbReference type="PANTHER" id="PTHR11452:SF33">
    <property type="entry name" value="ALPHA-GALACTOSIDASE 2"/>
    <property type="match status" value="1"/>
</dbReference>
<keyword evidence="7" id="KW-0326">Glycosidase</keyword>
<evidence type="ECO:0000256" key="2">
    <source>
        <dbReference type="ARBA" id="ARBA00009743"/>
    </source>
</evidence>
<feature type="domain" description="G-protein coupled receptors family 1 profile" evidence="9">
    <location>
        <begin position="1"/>
        <end position="141"/>
    </location>
</feature>
<accession>A0A816C2L9</accession>
<evidence type="ECO:0000259" key="9">
    <source>
        <dbReference type="PROSITE" id="PS50262"/>
    </source>
</evidence>
<dbReference type="EMBL" id="CAJNOJ010000299">
    <property type="protein sequence ID" value="CAF1381115.1"/>
    <property type="molecule type" value="Genomic_DNA"/>
</dbReference>
<dbReference type="InterPro" id="IPR017853">
    <property type="entry name" value="GH"/>
</dbReference>
<evidence type="ECO:0000256" key="5">
    <source>
        <dbReference type="ARBA" id="ARBA00022989"/>
    </source>
</evidence>
<dbReference type="GO" id="GO:0016020">
    <property type="term" value="C:membrane"/>
    <property type="evidence" value="ECO:0007669"/>
    <property type="project" value="UniProtKB-SubCell"/>
</dbReference>
<feature type="transmembrane region" description="Helical" evidence="8">
    <location>
        <begin position="121"/>
        <end position="144"/>
    </location>
</feature>
<dbReference type="InterPro" id="IPR013785">
    <property type="entry name" value="Aldolase_TIM"/>
</dbReference>
<dbReference type="InterPro" id="IPR002241">
    <property type="entry name" value="Glyco_hydro_27"/>
</dbReference>
<evidence type="ECO:0000256" key="6">
    <source>
        <dbReference type="ARBA" id="ARBA00023136"/>
    </source>
</evidence>
<reference evidence="11" key="1">
    <citation type="submission" date="2021-02" db="EMBL/GenBank/DDBJ databases">
        <authorList>
            <person name="Nowell W R."/>
        </authorList>
    </citation>
    <scope>NUCLEOTIDE SEQUENCE</scope>
</reference>
<feature type="transmembrane region" description="Helical" evidence="8">
    <location>
        <begin position="20"/>
        <end position="44"/>
    </location>
</feature>
<organism evidence="11 12">
    <name type="scientific">Adineta ricciae</name>
    <name type="common">Rotifer</name>
    <dbReference type="NCBI Taxonomy" id="249248"/>
    <lineage>
        <taxon>Eukaryota</taxon>
        <taxon>Metazoa</taxon>
        <taxon>Spiralia</taxon>
        <taxon>Gnathifera</taxon>
        <taxon>Rotifera</taxon>
        <taxon>Eurotatoria</taxon>
        <taxon>Bdelloidea</taxon>
        <taxon>Adinetida</taxon>
        <taxon>Adinetidae</taxon>
        <taxon>Adineta</taxon>
    </lineage>
</organism>
<sequence>MTTIQNGRCGYFDLYYILNSVYSIIFVGLVPPVLMILFGSLAFINVSKMHRRVQPADVSTANNSTTNVIQRKDRNLLKMLLSEVSVYILTMSFYPIVVLEVSVTNAMNIQKTLERIQIENFMSYLSLFFIYLNTSAPFYIYFLASKSFRKDCKESVYGTTPGGFSSAPKGWNSFPMQSLGMKFNQENVIQQCDQLVNELGDYDYDLCSLDSGWSVGANGDEYGRIIYDNSIFDIPQLADHLHRKGLKLGVYVVPGYFANDANKFVFGTNYTLSQIGNGHNNGLARIDLNYSHPGAQIWCNTVVDQFAQWGVDMIKLDYVTPGSPDNGVNLLKDNSGIVVCYHNAIAQQKRQIRLDISWKLSRDEPYYTIWSANADTMRTDQDLNGGPGVQTQWSTVQRAIEQYREYMVQVSRRNTTVLTIYPDMDNLFVGNNGSRSGLTNAQRQTVMSHWIGAGANLIIGSNMTDLDDYGSELLTNRRALQIANDITCKYPMMPTQGNSNPTHGRQGQVWIAGPSVDSNIAVILVANYGNSGNNNLFDPIPIQSWWSYNFTFSDFQFDPHTTYKVENVWEASADFTARGDEIISGILQDSEVKFWKVTKTDT</sequence>
<dbReference type="Proteomes" id="UP000663852">
    <property type="component" value="Unassembled WGS sequence"/>
</dbReference>
<evidence type="ECO:0000256" key="7">
    <source>
        <dbReference type="ARBA" id="ARBA00023295"/>
    </source>
</evidence>
<name>A0A816C2L9_ADIRI</name>
<comment type="caution">
    <text evidence="11">The sequence shown here is derived from an EMBL/GenBank/DDBJ whole genome shotgun (WGS) entry which is preliminary data.</text>
</comment>
<dbReference type="EMBL" id="CAJNOR010007392">
    <property type="protein sequence ID" value="CAF1616342.1"/>
    <property type="molecule type" value="Genomic_DNA"/>
</dbReference>
<keyword evidence="6 8" id="KW-0472">Membrane</keyword>
<dbReference type="PANTHER" id="PTHR11452">
    <property type="entry name" value="ALPHA-GALACTOSIDASE/ALPHA-N-ACETYLGALACTOSAMINIDASE"/>
    <property type="match status" value="1"/>
</dbReference>
<keyword evidence="12" id="KW-1185">Reference proteome</keyword>
<evidence type="ECO:0000256" key="1">
    <source>
        <dbReference type="ARBA" id="ARBA00004370"/>
    </source>
</evidence>
<dbReference type="Proteomes" id="UP000663828">
    <property type="component" value="Unassembled WGS sequence"/>
</dbReference>
<comment type="subcellular location">
    <subcellularLocation>
        <location evidence="1">Membrane</location>
    </subcellularLocation>
</comment>
<dbReference type="GO" id="GO:0005975">
    <property type="term" value="P:carbohydrate metabolic process"/>
    <property type="evidence" value="ECO:0007669"/>
    <property type="project" value="InterPro"/>
</dbReference>
<keyword evidence="4" id="KW-0378">Hydrolase</keyword>
<protein>
    <recommendedName>
        <fullName evidence="9">G-protein coupled receptors family 1 profile domain-containing protein</fullName>
    </recommendedName>
</protein>
<comment type="similarity">
    <text evidence="2">Belongs to the glycosyl hydrolase 27 family.</text>
</comment>
<dbReference type="SUPFAM" id="SSF51445">
    <property type="entry name" value="(Trans)glycosidases"/>
    <property type="match status" value="1"/>
</dbReference>
<dbReference type="Pfam" id="PF16499">
    <property type="entry name" value="Melibiase_2"/>
    <property type="match status" value="1"/>
</dbReference>
<evidence type="ECO:0000313" key="11">
    <source>
        <dbReference type="EMBL" id="CAF1616342.1"/>
    </source>
</evidence>
<dbReference type="CDD" id="cd14792">
    <property type="entry name" value="GH27"/>
    <property type="match status" value="1"/>
</dbReference>
<gene>
    <name evidence="10" type="ORF">EDS130_LOCUS34931</name>
    <name evidence="11" type="ORF">XAT740_LOCUS49610</name>
</gene>
<proteinExistence type="inferred from homology"/>
<dbReference type="AlphaFoldDB" id="A0A816C2L9"/>
<dbReference type="SUPFAM" id="SSF81321">
    <property type="entry name" value="Family A G protein-coupled receptor-like"/>
    <property type="match status" value="1"/>
</dbReference>
<dbReference type="GO" id="GO:0004553">
    <property type="term" value="F:hydrolase activity, hydrolyzing O-glycosyl compounds"/>
    <property type="evidence" value="ECO:0007669"/>
    <property type="project" value="InterPro"/>
</dbReference>
<dbReference type="PROSITE" id="PS50262">
    <property type="entry name" value="G_PROTEIN_RECEP_F1_2"/>
    <property type="match status" value="1"/>
</dbReference>
<evidence type="ECO:0000313" key="10">
    <source>
        <dbReference type="EMBL" id="CAF1381115.1"/>
    </source>
</evidence>
<evidence type="ECO:0000256" key="3">
    <source>
        <dbReference type="ARBA" id="ARBA00022692"/>
    </source>
</evidence>
<dbReference type="Gene3D" id="3.20.20.70">
    <property type="entry name" value="Aldolase class I"/>
    <property type="match status" value="1"/>
</dbReference>
<evidence type="ECO:0000256" key="8">
    <source>
        <dbReference type="SAM" id="Phobius"/>
    </source>
</evidence>
<evidence type="ECO:0000256" key="4">
    <source>
        <dbReference type="ARBA" id="ARBA00022801"/>
    </source>
</evidence>
<feature type="transmembrane region" description="Helical" evidence="8">
    <location>
        <begin position="80"/>
        <end position="101"/>
    </location>
</feature>
<dbReference type="OrthoDB" id="5795902at2759"/>
<keyword evidence="5 8" id="KW-1133">Transmembrane helix</keyword>